<gene>
    <name evidence="2" type="ORF">ACGTZG_00610</name>
</gene>
<organism evidence="2 3">
    <name type="scientific">Megasphaera hexanoica</name>
    <dbReference type="NCBI Taxonomy" id="1675036"/>
    <lineage>
        <taxon>Bacteria</taxon>
        <taxon>Bacillati</taxon>
        <taxon>Bacillota</taxon>
        <taxon>Negativicutes</taxon>
        <taxon>Veillonellales</taxon>
        <taxon>Veillonellaceae</taxon>
        <taxon>Megasphaera</taxon>
    </lineage>
</organism>
<name>A0ABW7DJZ1_9FIRM</name>
<dbReference type="SMART" id="SM00953">
    <property type="entry name" value="RES"/>
    <property type="match status" value="1"/>
</dbReference>
<evidence type="ECO:0000313" key="3">
    <source>
        <dbReference type="Proteomes" id="UP001605989"/>
    </source>
</evidence>
<sequence length="368" mass="41961">MQIGIDCFNDLQIRSIIQSENLKGHCDIQNRGDVWVYDTNKNQVNDLEANISSILSLYAPKNELEDNGRQSFDLIENRLYTDWRIFSPSISPTNIRDIVLAICKSEYSGNETIFQEPVGLSELSDSSFLKDNCLTGEKTWENFSNSLKHELRFHNHLNLDVLRTLLESETLHLKLNPKIELYRSRISNDGFYRKEEMGVPPASKASEGRVNSKGIPCLYLADTIETTLHEIRARAFDEITVAKFSPVKTVNMVDFRQLDKLSPFATIGIGVDWFAVNVEILHQISQEIAKPMRRNDSVLDYLPSQYIADFAKRLGYDGICFSSTLHQGGVNYAVFNEKTFVCNSVKSFQVKELKFCYKPVGDSNKKKS</sequence>
<dbReference type="InterPro" id="IPR014914">
    <property type="entry name" value="RES_dom"/>
</dbReference>
<dbReference type="Pfam" id="PF08808">
    <property type="entry name" value="RES"/>
    <property type="match status" value="1"/>
</dbReference>
<dbReference type="RefSeq" id="WP_113855956.1">
    <property type="nucleotide sequence ID" value="NZ_CP011940.1"/>
</dbReference>
<keyword evidence="3" id="KW-1185">Reference proteome</keyword>
<dbReference type="EMBL" id="JBIEKR010000001">
    <property type="protein sequence ID" value="MFG6271687.1"/>
    <property type="molecule type" value="Genomic_DNA"/>
</dbReference>
<comment type="caution">
    <text evidence="2">The sequence shown here is derived from an EMBL/GenBank/DDBJ whole genome shotgun (WGS) entry which is preliminary data.</text>
</comment>
<evidence type="ECO:0000259" key="1">
    <source>
        <dbReference type="SMART" id="SM00953"/>
    </source>
</evidence>
<proteinExistence type="predicted"/>
<reference evidence="2 3" key="1">
    <citation type="submission" date="2024-10" db="EMBL/GenBank/DDBJ databases">
        <authorList>
            <person name="Sang B.-I."/>
            <person name="Prabhaharan D."/>
        </authorList>
    </citation>
    <scope>NUCLEOTIDE SEQUENCE [LARGE SCALE GENOMIC DNA]</scope>
    <source>
        <strain evidence="2 3">MH</strain>
    </source>
</reference>
<accession>A0ABW7DJZ1</accession>
<feature type="domain" description="RES" evidence="1">
    <location>
        <begin position="193"/>
        <end position="345"/>
    </location>
</feature>
<protein>
    <submittedName>
        <fullName evidence="2">RES family NAD+ phosphorylase</fullName>
    </submittedName>
</protein>
<evidence type="ECO:0000313" key="2">
    <source>
        <dbReference type="EMBL" id="MFG6271687.1"/>
    </source>
</evidence>
<dbReference type="Proteomes" id="UP001605989">
    <property type="component" value="Unassembled WGS sequence"/>
</dbReference>